<evidence type="ECO:0000256" key="4">
    <source>
        <dbReference type="ARBA" id="ARBA00022801"/>
    </source>
</evidence>
<keyword evidence="7" id="KW-1185">Reference proteome</keyword>
<keyword evidence="4" id="KW-0378">Hydrolase</keyword>
<evidence type="ECO:0000256" key="3">
    <source>
        <dbReference type="ARBA" id="ARBA00022798"/>
    </source>
</evidence>
<dbReference type="AlphaFoldDB" id="A0A392R695"/>
<name>A0A392R695_9FABA</name>
<dbReference type="EMBL" id="LXQA010188371">
    <property type="protein sequence ID" value="MCI31604.1"/>
    <property type="molecule type" value="Genomic_DNA"/>
</dbReference>
<protein>
    <recommendedName>
        <fullName evidence="2">glycerophosphodiester phosphodiesterase</fullName>
        <ecNumber evidence="2">3.1.4.46</ecNumber>
    </recommendedName>
</protein>
<accession>A0A392R695</accession>
<keyword evidence="3" id="KW-0319">Glycerol metabolism</keyword>
<evidence type="ECO:0000313" key="7">
    <source>
        <dbReference type="Proteomes" id="UP000265520"/>
    </source>
</evidence>
<dbReference type="Proteomes" id="UP000265520">
    <property type="component" value="Unassembled WGS sequence"/>
</dbReference>
<sequence>YDPLVEYLQFIDYGDLTVDGVLSDFPITASEAIDCFAHQGTNATRRGTFCFDLQYAFSSRSSIISNRFIA</sequence>
<dbReference type="EC" id="3.1.4.46" evidence="2"/>
<comment type="caution">
    <text evidence="6">The sequence shown here is derived from an EMBL/GenBank/DDBJ whole genome shotgun (WGS) entry which is preliminary data.</text>
</comment>
<dbReference type="PANTHER" id="PTHR43620:SF7">
    <property type="entry name" value="GLYCEROPHOSPHODIESTER PHOSPHODIESTERASE GDPD5-RELATED"/>
    <property type="match status" value="1"/>
</dbReference>
<dbReference type="GO" id="GO:0006071">
    <property type="term" value="P:glycerol metabolic process"/>
    <property type="evidence" value="ECO:0007669"/>
    <property type="project" value="UniProtKB-KW"/>
</dbReference>
<evidence type="ECO:0000256" key="2">
    <source>
        <dbReference type="ARBA" id="ARBA00012247"/>
    </source>
</evidence>
<comment type="catalytic activity">
    <reaction evidence="5">
        <text>a sn-glycero-3-phosphodiester + H2O = an alcohol + sn-glycerol 3-phosphate + H(+)</text>
        <dbReference type="Rhea" id="RHEA:12969"/>
        <dbReference type="ChEBI" id="CHEBI:15377"/>
        <dbReference type="ChEBI" id="CHEBI:15378"/>
        <dbReference type="ChEBI" id="CHEBI:30879"/>
        <dbReference type="ChEBI" id="CHEBI:57597"/>
        <dbReference type="ChEBI" id="CHEBI:83408"/>
        <dbReference type="EC" id="3.1.4.46"/>
    </reaction>
</comment>
<organism evidence="6 7">
    <name type="scientific">Trifolium medium</name>
    <dbReference type="NCBI Taxonomy" id="97028"/>
    <lineage>
        <taxon>Eukaryota</taxon>
        <taxon>Viridiplantae</taxon>
        <taxon>Streptophyta</taxon>
        <taxon>Embryophyta</taxon>
        <taxon>Tracheophyta</taxon>
        <taxon>Spermatophyta</taxon>
        <taxon>Magnoliopsida</taxon>
        <taxon>eudicotyledons</taxon>
        <taxon>Gunneridae</taxon>
        <taxon>Pentapetalae</taxon>
        <taxon>rosids</taxon>
        <taxon>fabids</taxon>
        <taxon>Fabales</taxon>
        <taxon>Fabaceae</taxon>
        <taxon>Papilionoideae</taxon>
        <taxon>50 kb inversion clade</taxon>
        <taxon>NPAAA clade</taxon>
        <taxon>Hologalegina</taxon>
        <taxon>IRL clade</taxon>
        <taxon>Trifolieae</taxon>
        <taxon>Trifolium</taxon>
    </lineage>
</organism>
<evidence type="ECO:0000256" key="1">
    <source>
        <dbReference type="ARBA" id="ARBA00007277"/>
    </source>
</evidence>
<feature type="non-terminal residue" evidence="6">
    <location>
        <position position="1"/>
    </location>
</feature>
<dbReference type="PANTHER" id="PTHR43620">
    <property type="entry name" value="GLYCEROPHOSPHORYL DIESTER PHOSPHODIESTERASE"/>
    <property type="match status" value="1"/>
</dbReference>
<dbReference type="GO" id="GO:0008889">
    <property type="term" value="F:glycerophosphodiester phosphodiesterase activity"/>
    <property type="evidence" value="ECO:0007669"/>
    <property type="project" value="UniProtKB-EC"/>
</dbReference>
<evidence type="ECO:0000256" key="5">
    <source>
        <dbReference type="ARBA" id="ARBA00047512"/>
    </source>
</evidence>
<comment type="similarity">
    <text evidence="1">Belongs to the glycerophosphoryl diester phosphodiesterase family.</text>
</comment>
<proteinExistence type="inferred from homology"/>
<reference evidence="6 7" key="1">
    <citation type="journal article" date="2018" name="Front. Plant Sci.">
        <title>Red Clover (Trifolium pratense) and Zigzag Clover (T. medium) - A Picture of Genomic Similarities and Differences.</title>
        <authorList>
            <person name="Dluhosova J."/>
            <person name="Istvanek J."/>
            <person name="Nedelnik J."/>
            <person name="Repkova J."/>
        </authorList>
    </citation>
    <scope>NUCLEOTIDE SEQUENCE [LARGE SCALE GENOMIC DNA]</scope>
    <source>
        <strain evidence="7">cv. 10/8</strain>
        <tissue evidence="6">Leaf</tissue>
    </source>
</reference>
<evidence type="ECO:0000313" key="6">
    <source>
        <dbReference type="EMBL" id="MCI31604.1"/>
    </source>
</evidence>